<keyword evidence="3" id="KW-1185">Reference proteome</keyword>
<feature type="chain" id="PRO_5023836196" evidence="1">
    <location>
        <begin position="22"/>
        <end position="177"/>
    </location>
</feature>
<dbReference type="InterPro" id="IPR007446">
    <property type="entry name" value="PilP"/>
</dbReference>
<dbReference type="EMBL" id="CP031700">
    <property type="protein sequence ID" value="QEY25532.1"/>
    <property type="molecule type" value="Genomic_DNA"/>
</dbReference>
<evidence type="ECO:0000313" key="3">
    <source>
        <dbReference type="Proteomes" id="UP000325713"/>
    </source>
</evidence>
<keyword evidence="1" id="KW-0732">Signal</keyword>
<dbReference type="Pfam" id="PF04351">
    <property type="entry name" value="PilP"/>
    <property type="match status" value="1"/>
</dbReference>
<gene>
    <name evidence="2" type="ORF">D0T92_02590</name>
</gene>
<evidence type="ECO:0000313" key="2">
    <source>
        <dbReference type="EMBL" id="QEY25532.1"/>
    </source>
</evidence>
<evidence type="ECO:0000256" key="1">
    <source>
        <dbReference type="SAM" id="SignalP"/>
    </source>
</evidence>
<organism evidence="2 3">
    <name type="scientific">Neisseria zalophi</name>
    <dbReference type="NCBI Taxonomy" id="640030"/>
    <lineage>
        <taxon>Bacteria</taxon>
        <taxon>Pseudomonadati</taxon>
        <taxon>Pseudomonadota</taxon>
        <taxon>Betaproteobacteria</taxon>
        <taxon>Neisseriales</taxon>
        <taxon>Neisseriaceae</taxon>
        <taxon>Neisseria</taxon>
    </lineage>
</organism>
<reference evidence="2 3" key="1">
    <citation type="submission" date="2018-08" db="EMBL/GenBank/DDBJ databases">
        <title>Neisseria zalophi ATCC BAA-2455 complete genome.</title>
        <authorList>
            <person name="Veseli I.A."/>
            <person name="Buttler R."/>
            <person name="Mascarenhas dos Santos A.C."/>
            <person name="Pombert J.-F."/>
        </authorList>
    </citation>
    <scope>NUCLEOTIDE SEQUENCE [LARGE SCALE GENOMIC DNA]</scope>
    <source>
        <strain evidence="2 3">ATCC BAA-2455</strain>
    </source>
</reference>
<dbReference type="RefSeq" id="WP_151049937.1">
    <property type="nucleotide sequence ID" value="NZ_CP031700.1"/>
</dbReference>
<dbReference type="Gene3D" id="2.30.30.830">
    <property type="match status" value="1"/>
</dbReference>
<dbReference type="PIRSF" id="PIRSF016481">
    <property type="entry name" value="Pilus_assembly_PilP"/>
    <property type="match status" value="1"/>
</dbReference>
<dbReference type="AlphaFoldDB" id="A0A5J6PXA5"/>
<proteinExistence type="predicted"/>
<sequence>MTNKMLLAGILVLSACTPAHEDLSEWMDTTRKQAKAKVIPFEAPAVGQPKSYNPPQFSGLNAFESKRLNSVQQGTNAPDTSRPKEILEGFSLENLKYVGSLTKGNQTKGYVEADGHVYTVSPGNYIGQNYGKIQSITADQIMITELIEDSYGNWAYRKAELPLMSTETNNDTAQNNK</sequence>
<protein>
    <submittedName>
        <fullName evidence="2">Pilin assembly protein</fullName>
    </submittedName>
</protein>
<feature type="signal peptide" evidence="1">
    <location>
        <begin position="1"/>
        <end position="21"/>
    </location>
</feature>
<dbReference type="OrthoDB" id="5296580at2"/>
<dbReference type="PROSITE" id="PS51257">
    <property type="entry name" value="PROKAR_LIPOPROTEIN"/>
    <property type="match status" value="1"/>
</dbReference>
<dbReference type="Proteomes" id="UP000325713">
    <property type="component" value="Chromosome"/>
</dbReference>
<name>A0A5J6PXA5_9NEIS</name>
<dbReference type="KEGG" id="nzl:D0T92_02590"/>
<accession>A0A5J6PXA5</accession>